<dbReference type="SUPFAM" id="SSF53597">
    <property type="entry name" value="Dihydrofolate reductase-like"/>
    <property type="match status" value="1"/>
</dbReference>
<reference evidence="2 3" key="1">
    <citation type="submission" date="2019-10" db="EMBL/GenBank/DDBJ databases">
        <title>Georgenia wutianyii sp. nov. and Georgenia yuyongxinii sp. nov. isolated from plateau pika (Ochotona curzoniae) in the Qinghai-Tibet plateau of China.</title>
        <authorList>
            <person name="Tian Z."/>
        </authorList>
    </citation>
    <scope>NUCLEOTIDE SEQUENCE [LARGE SCALE GENOMIC DNA]</scope>
    <source>
        <strain evidence="2 3">JCM 19765</strain>
    </source>
</reference>
<accession>A0A6N7EEF4</accession>
<dbReference type="OrthoDB" id="3820697at2"/>
<dbReference type="InterPro" id="IPR050765">
    <property type="entry name" value="Riboflavin_Biosynth_HTPR"/>
</dbReference>
<dbReference type="Pfam" id="PF01872">
    <property type="entry name" value="RibD_C"/>
    <property type="match status" value="1"/>
</dbReference>
<organism evidence="2 3">
    <name type="scientific">Georgenia subflava</name>
    <dbReference type="NCBI Taxonomy" id="1622177"/>
    <lineage>
        <taxon>Bacteria</taxon>
        <taxon>Bacillati</taxon>
        <taxon>Actinomycetota</taxon>
        <taxon>Actinomycetes</taxon>
        <taxon>Micrococcales</taxon>
        <taxon>Bogoriellaceae</taxon>
        <taxon>Georgenia</taxon>
    </lineage>
</organism>
<dbReference type="RefSeq" id="WP_152195194.1">
    <property type="nucleotide sequence ID" value="NZ_VUKD01000003.1"/>
</dbReference>
<protein>
    <submittedName>
        <fullName evidence="2">Deaminase</fullName>
    </submittedName>
</protein>
<dbReference type="InterPro" id="IPR002734">
    <property type="entry name" value="RibDG_C"/>
</dbReference>
<proteinExistence type="predicted"/>
<gene>
    <name evidence="2" type="ORF">GB881_01420</name>
</gene>
<dbReference type="PANTHER" id="PTHR38011">
    <property type="entry name" value="DIHYDROFOLATE REDUCTASE FAMILY PROTEIN (AFU_ORTHOLOGUE AFUA_8G06820)"/>
    <property type="match status" value="1"/>
</dbReference>
<dbReference type="GO" id="GO:0009231">
    <property type="term" value="P:riboflavin biosynthetic process"/>
    <property type="evidence" value="ECO:0007669"/>
    <property type="project" value="InterPro"/>
</dbReference>
<feature type="domain" description="Bacterial bifunctional deaminase-reductase C-terminal" evidence="1">
    <location>
        <begin position="4"/>
        <end position="170"/>
    </location>
</feature>
<dbReference type="Gene3D" id="3.40.430.10">
    <property type="entry name" value="Dihydrofolate Reductase, subunit A"/>
    <property type="match status" value="1"/>
</dbReference>
<dbReference type="Proteomes" id="UP000437709">
    <property type="component" value="Unassembled WGS sequence"/>
</dbReference>
<evidence type="ECO:0000259" key="1">
    <source>
        <dbReference type="Pfam" id="PF01872"/>
    </source>
</evidence>
<name>A0A6N7EEF4_9MICO</name>
<dbReference type="EMBL" id="WHPC01000003">
    <property type="protein sequence ID" value="MPV35721.1"/>
    <property type="molecule type" value="Genomic_DNA"/>
</dbReference>
<evidence type="ECO:0000313" key="2">
    <source>
        <dbReference type="EMBL" id="MPV35721.1"/>
    </source>
</evidence>
<dbReference type="InterPro" id="IPR024072">
    <property type="entry name" value="DHFR-like_dom_sf"/>
</dbReference>
<dbReference type="GO" id="GO:0008703">
    <property type="term" value="F:5-amino-6-(5-phosphoribosylamino)uracil reductase activity"/>
    <property type="evidence" value="ECO:0007669"/>
    <property type="project" value="InterPro"/>
</dbReference>
<keyword evidence="3" id="KW-1185">Reference proteome</keyword>
<comment type="caution">
    <text evidence="2">The sequence shown here is derived from an EMBL/GenBank/DDBJ whole genome shotgun (WGS) entry which is preliminary data.</text>
</comment>
<sequence>MTNVVAIMSMSLDGYVADTDDGVAEVFDWYFTSGDVEVHTGGSDPMTFRVSESSAEHLRGLWSELGAVLTGRRTFDVAQGWGGNHAWGPAFVLTHHVPDGWPRPGSTVHFVTEGIEDAVARARAAAGGKSVGVHGADTIRQCLDAGLLDEIHVDIAAVLLGSGIRLFDNLARTPAALGSPTVVPGNGVTHLRYPVHQA</sequence>
<dbReference type="AlphaFoldDB" id="A0A6N7EEF4"/>
<evidence type="ECO:0000313" key="3">
    <source>
        <dbReference type="Proteomes" id="UP000437709"/>
    </source>
</evidence>
<dbReference type="PANTHER" id="PTHR38011:SF12">
    <property type="entry name" value="BIFUNCTIONAL DEAMINASE-REDUCTASE DOMAIN PROTEIN"/>
    <property type="match status" value="1"/>
</dbReference>